<dbReference type="STRING" id="76936.BN2458_PEG1344"/>
<keyword evidence="4" id="KW-1185">Reference proteome</keyword>
<evidence type="ECO:0000313" key="4">
    <source>
        <dbReference type="Proteomes" id="UP000029925"/>
    </source>
</evidence>
<feature type="region of interest" description="Disordered" evidence="1">
    <location>
        <begin position="183"/>
        <end position="209"/>
    </location>
</feature>
<evidence type="ECO:0000256" key="1">
    <source>
        <dbReference type="SAM" id="MobiDB-lite"/>
    </source>
</evidence>
<dbReference type="PATRIC" id="fig|76936.10.peg.1312"/>
<reference evidence="5" key="3">
    <citation type="submission" date="2015-11" db="EMBL/GenBank/DDBJ databases">
        <authorList>
            <person name="Anvar S.Y."/>
        </authorList>
    </citation>
    <scope>NUCLEOTIDE SEQUENCE [LARGE SCALE GENOMIC DNA]</scope>
</reference>
<feature type="compositionally biased region" description="Polar residues" evidence="1">
    <location>
        <begin position="70"/>
        <end position="92"/>
    </location>
</feature>
<protein>
    <submittedName>
        <fullName evidence="2">Uncharacterized protein</fullName>
    </submittedName>
</protein>
<feature type="region of interest" description="Disordered" evidence="1">
    <location>
        <begin position="1"/>
        <end position="100"/>
    </location>
</feature>
<dbReference type="OrthoDB" id="5329219at2"/>
<dbReference type="EMBL" id="JRPF02000014">
    <property type="protein sequence ID" value="TLD77906.1"/>
    <property type="molecule type" value="Genomic_DNA"/>
</dbReference>
<reference evidence="3 4" key="1">
    <citation type="journal article" date="2014" name="Genome Announc.">
        <title>Draft genome sequences of eight enterohepatic helicobacter species isolated from both laboratory and wild rodents.</title>
        <authorList>
            <person name="Sheh A."/>
            <person name="Shen Z."/>
            <person name="Fox J.G."/>
        </authorList>
    </citation>
    <scope>NUCLEOTIDE SEQUENCE [LARGE SCALE GENOMIC DNA]</scope>
    <source>
        <strain evidence="3 4">MIT 98-6810</strain>
    </source>
</reference>
<evidence type="ECO:0000313" key="2">
    <source>
        <dbReference type="EMBL" id="CUU40229.1"/>
    </source>
</evidence>
<name>A0A099UCH4_9HELI</name>
<feature type="compositionally biased region" description="Basic and acidic residues" evidence="1">
    <location>
        <begin position="28"/>
        <end position="38"/>
    </location>
</feature>
<evidence type="ECO:0000313" key="3">
    <source>
        <dbReference type="EMBL" id="TLD77906.1"/>
    </source>
</evidence>
<feature type="compositionally biased region" description="Polar residues" evidence="1">
    <location>
        <begin position="1"/>
        <end position="25"/>
    </location>
</feature>
<dbReference type="KEGG" id="hty:BN2458_PEG1344"/>
<proteinExistence type="predicted"/>
<accession>A0A099UCH4</accession>
<dbReference type="AlphaFoldDB" id="A0A099UCH4"/>
<dbReference type="Proteomes" id="UP000029925">
    <property type="component" value="Unassembled WGS sequence"/>
</dbReference>
<organism evidence="2 5">
    <name type="scientific">Helicobacter typhlonius</name>
    <dbReference type="NCBI Taxonomy" id="76936"/>
    <lineage>
        <taxon>Bacteria</taxon>
        <taxon>Pseudomonadati</taxon>
        <taxon>Campylobacterota</taxon>
        <taxon>Epsilonproteobacteria</taxon>
        <taxon>Campylobacterales</taxon>
        <taxon>Helicobacteraceae</taxon>
        <taxon>Helicobacter</taxon>
    </lineage>
</organism>
<gene>
    <name evidence="2" type="ORF">BN2458_PEG1344</name>
    <name evidence="3" type="ORF">LS75_008830</name>
</gene>
<dbReference type="RefSeq" id="WP_034342802.1">
    <property type="nucleotide sequence ID" value="NZ_CAJTQN010000009.1"/>
</dbReference>
<reference evidence="2" key="2">
    <citation type="submission" date="2015-11" db="EMBL/GenBank/DDBJ databases">
        <authorList>
            <person name="Zhang Y."/>
            <person name="Guo Z."/>
        </authorList>
    </citation>
    <scope>NUCLEOTIDE SEQUENCE</scope>
    <source>
        <strain evidence="2">1</strain>
    </source>
</reference>
<evidence type="ECO:0000313" key="5">
    <source>
        <dbReference type="Proteomes" id="UP000064525"/>
    </source>
</evidence>
<dbReference type="EMBL" id="LN907858">
    <property type="protein sequence ID" value="CUU40229.1"/>
    <property type="molecule type" value="Genomic_DNA"/>
</dbReference>
<sequence length="311" mass="33956">MLDAMQNTILNKTDSTNKRANSPSAEVSKLESKFEDMFAKAAQAKTAKNTESAQKAQNKAKLAEQDSKIPTKNAKATQGKNISSMPNTQSQLAIGKEANAKSAPLTSFDFADNDGQDSKIALQEKIKNAKESKPAEVNPLIEALSAANKESQKTLKADSQPGAEHDKNIQNLVKPAIDKTITGQNEQKLAEQKSPAERLTTMPMPQKVNDEKTLADIERLAQVKGLNPSNIILSKEEEKPATPKVKTIPASAKESIAYEYENNVDRIAIVKRGTNKPKNITSKISNEYASKKPETENIADLSFIKDRPQIS</sequence>
<dbReference type="Proteomes" id="UP000064525">
    <property type="component" value="Chromosome I"/>
</dbReference>